<dbReference type="PROSITE" id="PS00028">
    <property type="entry name" value="ZINC_FINGER_C2H2_1"/>
    <property type="match status" value="1"/>
</dbReference>
<name>A0AAN7BRB9_9PEZI</name>
<evidence type="ECO:0000256" key="1">
    <source>
        <dbReference type="SAM" id="MobiDB-lite"/>
    </source>
</evidence>
<evidence type="ECO:0000313" key="3">
    <source>
        <dbReference type="EMBL" id="KAK4228085.1"/>
    </source>
</evidence>
<dbReference type="EMBL" id="MU865323">
    <property type="protein sequence ID" value="KAK4228085.1"/>
    <property type="molecule type" value="Genomic_DNA"/>
</dbReference>
<organism evidence="3 4">
    <name type="scientific">Podospora fimiseda</name>
    <dbReference type="NCBI Taxonomy" id="252190"/>
    <lineage>
        <taxon>Eukaryota</taxon>
        <taxon>Fungi</taxon>
        <taxon>Dikarya</taxon>
        <taxon>Ascomycota</taxon>
        <taxon>Pezizomycotina</taxon>
        <taxon>Sordariomycetes</taxon>
        <taxon>Sordariomycetidae</taxon>
        <taxon>Sordariales</taxon>
        <taxon>Podosporaceae</taxon>
        <taxon>Podospora</taxon>
    </lineage>
</organism>
<sequence length="233" mass="25544">MFNLRPINNTTKQSSPFLPSLRPPSSSQPQSTTIKNFPHAPISPRDLPPQSDCPRAKKYTCDFEDCTYACDLPKDLKKHKIKHSNTIWSETDPVYTYVCPNKGCNRLFGRRDNGLRHTKNNCPALLTAAAQSQTAETGVAAAGEDGEVAVAAAAEEVEPEVICFGEMPPPPPPPQKTYTTQQEFRDESGEIASLLQKFDGEKVPQGVESLEGIALEALYKLARPTSTLFLNPA</sequence>
<reference evidence="3" key="2">
    <citation type="submission" date="2023-05" db="EMBL/GenBank/DDBJ databases">
        <authorList>
            <consortium name="Lawrence Berkeley National Laboratory"/>
            <person name="Steindorff A."/>
            <person name="Hensen N."/>
            <person name="Bonometti L."/>
            <person name="Westerberg I."/>
            <person name="Brannstrom I.O."/>
            <person name="Guillou S."/>
            <person name="Cros-Aarteil S."/>
            <person name="Calhoun S."/>
            <person name="Haridas S."/>
            <person name="Kuo A."/>
            <person name="Mondo S."/>
            <person name="Pangilinan J."/>
            <person name="Riley R."/>
            <person name="Labutti K."/>
            <person name="Andreopoulos B."/>
            <person name="Lipzen A."/>
            <person name="Chen C."/>
            <person name="Yanf M."/>
            <person name="Daum C."/>
            <person name="Ng V."/>
            <person name="Clum A."/>
            <person name="Ohm R."/>
            <person name="Martin F."/>
            <person name="Silar P."/>
            <person name="Natvig D."/>
            <person name="Lalanne C."/>
            <person name="Gautier V."/>
            <person name="Ament-Velasquez S.L."/>
            <person name="Kruys A."/>
            <person name="Hutchinson M.I."/>
            <person name="Powell A.J."/>
            <person name="Barry K."/>
            <person name="Miller A.N."/>
            <person name="Grigoriev I.V."/>
            <person name="Debuchy R."/>
            <person name="Gladieux P."/>
            <person name="Thoren M.H."/>
            <person name="Johannesson H."/>
        </authorList>
    </citation>
    <scope>NUCLEOTIDE SEQUENCE</scope>
    <source>
        <strain evidence="3">CBS 990.96</strain>
    </source>
</reference>
<feature type="region of interest" description="Disordered" evidence="1">
    <location>
        <begin position="1"/>
        <end position="51"/>
    </location>
</feature>
<feature type="compositionally biased region" description="Polar residues" evidence="1">
    <location>
        <begin position="1"/>
        <end position="12"/>
    </location>
</feature>
<keyword evidence="4" id="KW-1185">Reference proteome</keyword>
<feature type="domain" description="C2H2-type" evidence="2">
    <location>
        <begin position="61"/>
        <end position="83"/>
    </location>
</feature>
<reference evidence="3" key="1">
    <citation type="journal article" date="2023" name="Mol. Phylogenet. Evol.">
        <title>Genome-scale phylogeny and comparative genomics of the fungal order Sordariales.</title>
        <authorList>
            <person name="Hensen N."/>
            <person name="Bonometti L."/>
            <person name="Westerberg I."/>
            <person name="Brannstrom I.O."/>
            <person name="Guillou S."/>
            <person name="Cros-Aarteil S."/>
            <person name="Calhoun S."/>
            <person name="Haridas S."/>
            <person name="Kuo A."/>
            <person name="Mondo S."/>
            <person name="Pangilinan J."/>
            <person name="Riley R."/>
            <person name="LaButti K."/>
            <person name="Andreopoulos B."/>
            <person name="Lipzen A."/>
            <person name="Chen C."/>
            <person name="Yan M."/>
            <person name="Daum C."/>
            <person name="Ng V."/>
            <person name="Clum A."/>
            <person name="Steindorff A."/>
            <person name="Ohm R.A."/>
            <person name="Martin F."/>
            <person name="Silar P."/>
            <person name="Natvig D.O."/>
            <person name="Lalanne C."/>
            <person name="Gautier V."/>
            <person name="Ament-Velasquez S.L."/>
            <person name="Kruys A."/>
            <person name="Hutchinson M.I."/>
            <person name="Powell A.J."/>
            <person name="Barry K."/>
            <person name="Miller A.N."/>
            <person name="Grigoriev I.V."/>
            <person name="Debuchy R."/>
            <person name="Gladieux P."/>
            <person name="Hiltunen Thoren M."/>
            <person name="Johannesson H."/>
        </authorList>
    </citation>
    <scope>NUCLEOTIDE SEQUENCE</scope>
    <source>
        <strain evidence="3">CBS 990.96</strain>
    </source>
</reference>
<accession>A0AAN7BRB9</accession>
<dbReference type="AlphaFoldDB" id="A0AAN7BRB9"/>
<dbReference type="InterPro" id="IPR013087">
    <property type="entry name" value="Znf_C2H2_type"/>
</dbReference>
<comment type="caution">
    <text evidence="3">The sequence shown here is derived from an EMBL/GenBank/DDBJ whole genome shotgun (WGS) entry which is preliminary data.</text>
</comment>
<evidence type="ECO:0000313" key="4">
    <source>
        <dbReference type="Proteomes" id="UP001301958"/>
    </source>
</evidence>
<protein>
    <recommendedName>
        <fullName evidence="2">C2H2-type domain-containing protein</fullName>
    </recommendedName>
</protein>
<gene>
    <name evidence="3" type="ORF">QBC38DRAFT_476131</name>
</gene>
<feature type="compositionally biased region" description="Low complexity" evidence="1">
    <location>
        <begin position="13"/>
        <end position="31"/>
    </location>
</feature>
<proteinExistence type="predicted"/>
<dbReference type="Proteomes" id="UP001301958">
    <property type="component" value="Unassembled WGS sequence"/>
</dbReference>
<evidence type="ECO:0000259" key="2">
    <source>
        <dbReference type="PROSITE" id="PS00028"/>
    </source>
</evidence>